<dbReference type="GO" id="GO:0004197">
    <property type="term" value="F:cysteine-type endopeptidase activity"/>
    <property type="evidence" value="ECO:0007669"/>
    <property type="project" value="TreeGrafter"/>
</dbReference>
<comment type="similarity">
    <text evidence="2 11">Belongs to the peptidase C54 family.</text>
</comment>
<gene>
    <name evidence="14" type="ORF">RHS04_03858</name>
</gene>
<feature type="region of interest" description="Disordered" evidence="12">
    <location>
        <begin position="196"/>
        <end position="225"/>
    </location>
</feature>
<dbReference type="GO" id="GO:0000423">
    <property type="term" value="P:mitophagy"/>
    <property type="evidence" value="ECO:0007669"/>
    <property type="project" value="TreeGrafter"/>
</dbReference>
<feature type="region of interest" description="Disordered" evidence="12">
    <location>
        <begin position="732"/>
        <end position="944"/>
    </location>
</feature>
<evidence type="ECO:0000256" key="3">
    <source>
        <dbReference type="ARBA" id="ARBA00022448"/>
    </source>
</evidence>
<feature type="region of interest" description="Disordered" evidence="12">
    <location>
        <begin position="1"/>
        <end position="71"/>
    </location>
</feature>
<keyword evidence="4 11" id="KW-0963">Cytoplasm</keyword>
<evidence type="ECO:0000256" key="2">
    <source>
        <dbReference type="ARBA" id="ARBA00010958"/>
    </source>
</evidence>
<comment type="function">
    <text evidence="11">Required for selective autophagic degradation of the nucleus (nucleophagy) as well as for mitophagy which contributes to regulate mitochondrial quantity and quality by eliminating the mitochondria to a basal level to fulfill cellular energy requirements and preventing excess ROS production.</text>
</comment>
<evidence type="ECO:0000256" key="11">
    <source>
        <dbReference type="RuleBase" id="RU363115"/>
    </source>
</evidence>
<keyword evidence="5 11" id="KW-0645">Protease</keyword>
<feature type="compositionally biased region" description="Basic and acidic residues" evidence="12">
    <location>
        <begin position="804"/>
        <end position="817"/>
    </location>
</feature>
<feature type="compositionally biased region" description="Low complexity" evidence="12">
    <location>
        <begin position="590"/>
        <end position="601"/>
    </location>
</feature>
<feature type="region of interest" description="Disordered" evidence="12">
    <location>
        <begin position="139"/>
        <end position="159"/>
    </location>
</feature>
<sequence>MPPQMPTSPSSQKLHRMIRRQENQPGPEGSSRSRRGARRSSPSVGDSGSGSGPSIAVAEEGAADAELSRSPSSVSQAMAMAVATRARQSESAVVPSPSSTSVRLGDLSTRLSGWFSHLTGSTTDLGMTNSLSNAATMVPASPKRAQPRTDGPMSNVARPVKGGIDKVMRYLTDSDATPDGCTDPIWILGVLHAGFEPPDPSASPPPQPTSPHRRDSTESSLHAQLHRRARNPPGAFTHHQNPSLQSVSSFTIESGGPSKYAHAWPPVFYEDFTSLIWLTYRSHYTPIRDTSLESLAPLGPCDMEMAPAHLVPASPRRWNWPGSADKSWTSDAGWGCMLRTGQSLLANALIHLHLGRNWRRPHYPMFAEEHAVYVKILTWFFDTPSPLAPFGVHRMALAGKALGKDVGTWFGPSTAAGSIKTLAHAFPECQLSVSLAVDGTVFASDVYAASHMGMVTTSGRSISSRRSASKWGGRAVLILVNIRLGLDNVNPIYYDALKSLFQFPQSVGISGGRPSSSYYFVGSQADSLFYLDPHHTRPYIPLRPPPSVAPEPSDTEDSIPEETSDVPATPNAKLQPRRDITPDPHPTPRPRVSSPASPASSDVGHHRARSSFSPPRSMPNYQLPSASSSSKLAPLIPGGIDSPDGIHYCCAYSAAELRTFHCDRVRKMPMSALDPSMLLGFLCRDDADWKDFRTRVADVSLRETVAGGFANLWQMSKKTKTLFSIADEPPSWSDIDSDDMGLESVSEPDMDSVPDHDDAEDFYDTHTGETRSAILGRAETSPPGELSTTDESMEVVTPGPRHSARFDTMRPTKDKLTHHSRAASSEGGDDDWVDPAPQPSDVSQIPGVENGAPASISATPSPDLVPSPSVPSVVSEGSSLPESPVRRGGKFPFPAGDDDEEELIMQYPKAQSTRGSTQLRTVRARDGGRTKSGGVRGLVEKDEA</sequence>
<feature type="compositionally biased region" description="Polar residues" evidence="12">
    <location>
        <begin position="909"/>
        <end position="920"/>
    </location>
</feature>
<reference evidence="14" key="1">
    <citation type="submission" date="2020-09" db="EMBL/GenBank/DDBJ databases">
        <title>Comparative genome analyses of four rice-infecting Rhizoctonia solani isolates reveal extensive enrichment of homogalacturonan modification genes.</title>
        <authorList>
            <person name="Lee D.-Y."/>
            <person name="Jeon J."/>
            <person name="Kim K.-T."/>
            <person name="Cheong K."/>
            <person name="Song H."/>
            <person name="Choi G."/>
            <person name="Ko J."/>
            <person name="Opiyo S.O."/>
            <person name="Zuo S."/>
            <person name="Madhav S."/>
            <person name="Lee Y.-H."/>
            <person name="Wang G.-L."/>
        </authorList>
    </citation>
    <scope>NUCLEOTIDE SEQUENCE</scope>
    <source>
        <strain evidence="14">AG1-IA YN-7</strain>
    </source>
</reference>
<dbReference type="GO" id="GO:0000045">
    <property type="term" value="P:autophagosome assembly"/>
    <property type="evidence" value="ECO:0007669"/>
    <property type="project" value="TreeGrafter"/>
</dbReference>
<dbReference type="GO" id="GO:0034727">
    <property type="term" value="P:piecemeal microautophagy of the nucleus"/>
    <property type="evidence" value="ECO:0007669"/>
    <property type="project" value="TreeGrafter"/>
</dbReference>
<dbReference type="AlphaFoldDB" id="A0A8H7H8Q9"/>
<evidence type="ECO:0000313" key="14">
    <source>
        <dbReference type="EMBL" id="KAF8680584.1"/>
    </source>
</evidence>
<dbReference type="PANTHER" id="PTHR22624:SF49">
    <property type="entry name" value="CYSTEINE PROTEASE"/>
    <property type="match status" value="1"/>
</dbReference>
<evidence type="ECO:0000256" key="7">
    <source>
        <dbReference type="ARBA" id="ARBA00022807"/>
    </source>
</evidence>
<evidence type="ECO:0000256" key="6">
    <source>
        <dbReference type="ARBA" id="ARBA00022801"/>
    </source>
</evidence>
<dbReference type="InterPro" id="IPR038765">
    <property type="entry name" value="Papain-like_cys_pep_sf"/>
</dbReference>
<keyword evidence="7" id="KW-0788">Thiol protease</keyword>
<dbReference type="GO" id="GO:0019786">
    <property type="term" value="F:protein-phosphatidylethanolamide deconjugating activity"/>
    <property type="evidence" value="ECO:0007669"/>
    <property type="project" value="InterPro"/>
</dbReference>
<feature type="compositionally biased region" description="Acidic residues" evidence="12">
    <location>
        <begin position="735"/>
        <end position="762"/>
    </location>
</feature>
<evidence type="ECO:0000256" key="8">
    <source>
        <dbReference type="ARBA" id="ARBA00022927"/>
    </source>
</evidence>
<keyword evidence="6 11" id="KW-0378">Hydrolase</keyword>
<evidence type="ECO:0000256" key="12">
    <source>
        <dbReference type="SAM" id="MobiDB-lite"/>
    </source>
</evidence>
<feature type="compositionally biased region" description="Low complexity" evidence="12">
    <location>
        <begin position="870"/>
        <end position="883"/>
    </location>
</feature>
<protein>
    <recommendedName>
        <fullName evidence="11">Cysteine protease</fullName>
        <ecNumber evidence="11">3.4.22.-</ecNumber>
    </recommendedName>
</protein>
<dbReference type="GO" id="GO:0000407">
    <property type="term" value="C:phagophore assembly site"/>
    <property type="evidence" value="ECO:0007669"/>
    <property type="project" value="UniProtKB-SubCell"/>
</dbReference>
<dbReference type="InterPro" id="IPR046792">
    <property type="entry name" value="Peptidase_C54_cat"/>
</dbReference>
<dbReference type="SUPFAM" id="SSF54001">
    <property type="entry name" value="Cysteine proteinases"/>
    <property type="match status" value="1"/>
</dbReference>
<keyword evidence="11" id="KW-0539">Nucleus</keyword>
<dbReference type="EMBL" id="JACYCC010000037">
    <property type="protein sequence ID" value="KAF8680584.1"/>
    <property type="molecule type" value="Genomic_DNA"/>
</dbReference>
<dbReference type="GO" id="GO:0035973">
    <property type="term" value="P:aggrephagy"/>
    <property type="evidence" value="ECO:0007669"/>
    <property type="project" value="TreeGrafter"/>
</dbReference>
<dbReference type="EC" id="3.4.22.-" evidence="11"/>
<evidence type="ECO:0000256" key="5">
    <source>
        <dbReference type="ARBA" id="ARBA00022670"/>
    </source>
</evidence>
<feature type="compositionally biased region" description="Pro residues" evidence="12">
    <location>
        <begin position="197"/>
        <end position="209"/>
    </location>
</feature>
<keyword evidence="3" id="KW-0813">Transport</keyword>
<evidence type="ECO:0000256" key="10">
    <source>
        <dbReference type="ARBA" id="ARBA00029362"/>
    </source>
</evidence>
<evidence type="ECO:0000256" key="4">
    <source>
        <dbReference type="ARBA" id="ARBA00022490"/>
    </source>
</evidence>
<evidence type="ECO:0000259" key="13">
    <source>
        <dbReference type="Pfam" id="PF03416"/>
    </source>
</evidence>
<proteinExistence type="inferred from homology"/>
<evidence type="ECO:0000313" key="15">
    <source>
        <dbReference type="Proteomes" id="UP000650582"/>
    </source>
</evidence>
<dbReference type="Proteomes" id="UP000650582">
    <property type="component" value="Unassembled WGS sequence"/>
</dbReference>
<evidence type="ECO:0000256" key="1">
    <source>
        <dbReference type="ARBA" id="ARBA00004329"/>
    </source>
</evidence>
<dbReference type="InterPro" id="IPR005078">
    <property type="entry name" value="Peptidase_C54"/>
</dbReference>
<organism evidence="14 15">
    <name type="scientific">Rhizoctonia solani</name>
    <dbReference type="NCBI Taxonomy" id="456999"/>
    <lineage>
        <taxon>Eukaryota</taxon>
        <taxon>Fungi</taxon>
        <taxon>Dikarya</taxon>
        <taxon>Basidiomycota</taxon>
        <taxon>Agaricomycotina</taxon>
        <taxon>Agaricomycetes</taxon>
        <taxon>Cantharellales</taxon>
        <taxon>Ceratobasidiaceae</taxon>
        <taxon>Rhizoctonia</taxon>
    </lineage>
</organism>
<keyword evidence="8" id="KW-0653">Protein transport</keyword>
<dbReference type="GO" id="GO:0005634">
    <property type="term" value="C:nucleus"/>
    <property type="evidence" value="ECO:0007669"/>
    <property type="project" value="UniProtKB-SubCell"/>
</dbReference>
<dbReference type="GO" id="GO:0015031">
    <property type="term" value="P:protein transport"/>
    <property type="evidence" value="ECO:0007669"/>
    <property type="project" value="UniProtKB-KW"/>
</dbReference>
<accession>A0A8H7H8Q9</accession>
<evidence type="ECO:0000256" key="9">
    <source>
        <dbReference type="ARBA" id="ARBA00023006"/>
    </source>
</evidence>
<keyword evidence="9" id="KW-0072">Autophagy</keyword>
<dbReference type="PANTHER" id="PTHR22624">
    <property type="entry name" value="CYSTEINE PROTEASE ATG4"/>
    <property type="match status" value="1"/>
</dbReference>
<comment type="catalytic activity">
    <reaction evidence="10">
        <text>[protein]-C-terminal L-amino acid-glycyl-phosphatidylethanolamide + H2O = [protein]-C-terminal L-amino acid-glycine + a 1,2-diacyl-sn-glycero-3-phosphoethanolamine</text>
        <dbReference type="Rhea" id="RHEA:67548"/>
        <dbReference type="Rhea" id="RHEA-COMP:17323"/>
        <dbReference type="Rhea" id="RHEA-COMP:17324"/>
        <dbReference type="ChEBI" id="CHEBI:15377"/>
        <dbReference type="ChEBI" id="CHEBI:64612"/>
        <dbReference type="ChEBI" id="CHEBI:172940"/>
        <dbReference type="ChEBI" id="CHEBI:172941"/>
    </reaction>
    <physiologicalReaction direction="left-to-right" evidence="10">
        <dbReference type="Rhea" id="RHEA:67549"/>
    </physiologicalReaction>
</comment>
<feature type="compositionally biased region" description="Acidic residues" evidence="12">
    <location>
        <begin position="553"/>
        <end position="564"/>
    </location>
</feature>
<feature type="compositionally biased region" description="Polar residues" evidence="12">
    <location>
        <begin position="610"/>
        <end position="622"/>
    </location>
</feature>
<dbReference type="GO" id="GO:0016485">
    <property type="term" value="P:protein processing"/>
    <property type="evidence" value="ECO:0007669"/>
    <property type="project" value="TreeGrafter"/>
</dbReference>
<comment type="subcellular location">
    <subcellularLocation>
        <location evidence="11">Nucleus</location>
    </subcellularLocation>
    <subcellularLocation>
        <location evidence="11">Cytoplasm</location>
    </subcellularLocation>
    <subcellularLocation>
        <location evidence="1">Preautophagosomal structure</location>
    </subcellularLocation>
</comment>
<comment type="caution">
    <text evidence="14">The sequence shown here is derived from an EMBL/GenBank/DDBJ whole genome shotgun (WGS) entry which is preliminary data.</text>
</comment>
<name>A0A8H7H8Q9_9AGAM</name>
<dbReference type="Pfam" id="PF03416">
    <property type="entry name" value="Peptidase_C54"/>
    <property type="match status" value="1"/>
</dbReference>
<feature type="region of interest" description="Disordered" evidence="12">
    <location>
        <begin position="540"/>
        <end position="630"/>
    </location>
</feature>
<feature type="domain" description="Peptidase C54 catalytic" evidence="13">
    <location>
        <begin position="268"/>
        <end position="694"/>
    </location>
</feature>